<name>A0A1E5VKG5_9POAL</name>
<keyword evidence="1" id="KW-0472">Membrane</keyword>
<evidence type="ECO:0000256" key="1">
    <source>
        <dbReference type="SAM" id="Phobius"/>
    </source>
</evidence>
<dbReference type="STRING" id="888268.A0A1E5VKG5"/>
<reference evidence="2 3" key="1">
    <citation type="submission" date="2016-09" db="EMBL/GenBank/DDBJ databases">
        <title>The draft genome of Dichanthelium oligosanthes: A C3 panicoid grass species.</title>
        <authorList>
            <person name="Studer A.J."/>
            <person name="Schnable J.C."/>
            <person name="Brutnell T.P."/>
        </authorList>
    </citation>
    <scope>NUCLEOTIDE SEQUENCE [LARGE SCALE GENOMIC DNA]</scope>
    <source>
        <strain evidence="3">cv. Kellogg 1175</strain>
        <tissue evidence="2">Leaf</tissue>
    </source>
</reference>
<dbReference type="PANTHER" id="PTHR36003:SF5">
    <property type="entry name" value="TONB-DEPENDENT HEME RECEPTOR A"/>
    <property type="match status" value="1"/>
</dbReference>
<dbReference type="PANTHER" id="PTHR36003">
    <property type="entry name" value="TONB-DEPENDENT HEME RECEPTOR A"/>
    <property type="match status" value="1"/>
</dbReference>
<dbReference type="OrthoDB" id="521730at2759"/>
<comment type="caution">
    <text evidence="2">The sequence shown here is derived from an EMBL/GenBank/DDBJ whole genome shotgun (WGS) entry which is preliminary data.</text>
</comment>
<evidence type="ECO:0000313" key="2">
    <source>
        <dbReference type="EMBL" id="OEL25564.1"/>
    </source>
</evidence>
<evidence type="ECO:0000313" key="3">
    <source>
        <dbReference type="Proteomes" id="UP000095767"/>
    </source>
</evidence>
<dbReference type="EMBL" id="LWDX02037004">
    <property type="protein sequence ID" value="OEL25564.1"/>
    <property type="molecule type" value="Genomic_DNA"/>
</dbReference>
<proteinExistence type="predicted"/>
<keyword evidence="3" id="KW-1185">Reference proteome</keyword>
<accession>A0A1E5VKG5</accession>
<protein>
    <recommendedName>
        <fullName evidence="4">SLL1 protein</fullName>
    </recommendedName>
</protein>
<organism evidence="2 3">
    <name type="scientific">Dichanthelium oligosanthes</name>
    <dbReference type="NCBI Taxonomy" id="888268"/>
    <lineage>
        <taxon>Eukaryota</taxon>
        <taxon>Viridiplantae</taxon>
        <taxon>Streptophyta</taxon>
        <taxon>Embryophyta</taxon>
        <taxon>Tracheophyta</taxon>
        <taxon>Spermatophyta</taxon>
        <taxon>Magnoliopsida</taxon>
        <taxon>Liliopsida</taxon>
        <taxon>Poales</taxon>
        <taxon>Poaceae</taxon>
        <taxon>PACMAD clade</taxon>
        <taxon>Panicoideae</taxon>
        <taxon>Panicodae</taxon>
        <taxon>Paniceae</taxon>
        <taxon>Dichantheliinae</taxon>
        <taxon>Dichanthelium</taxon>
    </lineage>
</organism>
<gene>
    <name evidence="2" type="ORF">BAE44_0013415</name>
</gene>
<sequence>MAMALNRGLRSGIRLLAAGAEASKPGKRPFPSHISVDALTYPYFRFLLCCEMKLTSRGFHATGVKRMGGHGHDEPYYLHAKHMYNLHRMKHQGLKVTLSVLGAVSIGVGVPVYAVVFQQKKTASG</sequence>
<keyword evidence="1" id="KW-1133">Transmembrane helix</keyword>
<feature type="transmembrane region" description="Helical" evidence="1">
    <location>
        <begin position="96"/>
        <end position="116"/>
    </location>
</feature>
<dbReference type="Proteomes" id="UP000095767">
    <property type="component" value="Unassembled WGS sequence"/>
</dbReference>
<evidence type="ECO:0008006" key="4">
    <source>
        <dbReference type="Google" id="ProtNLM"/>
    </source>
</evidence>
<keyword evidence="1" id="KW-0812">Transmembrane</keyword>
<dbReference type="AlphaFoldDB" id="A0A1E5VKG5"/>